<organism evidence="8">
    <name type="scientific">marine metagenome</name>
    <dbReference type="NCBI Taxonomy" id="408172"/>
    <lineage>
        <taxon>unclassified sequences</taxon>
        <taxon>metagenomes</taxon>
        <taxon>ecological metagenomes</taxon>
    </lineage>
</organism>
<keyword evidence="3" id="KW-0812">Transmembrane</keyword>
<dbReference type="GO" id="GO:0009279">
    <property type="term" value="C:cell outer membrane"/>
    <property type="evidence" value="ECO:0007669"/>
    <property type="project" value="UniProtKB-SubCell"/>
</dbReference>
<keyword evidence="4" id="KW-0732">Signal</keyword>
<reference evidence="8" key="1">
    <citation type="submission" date="2018-05" db="EMBL/GenBank/DDBJ databases">
        <authorList>
            <person name="Lanie J.A."/>
            <person name="Ng W.-L."/>
            <person name="Kazmierczak K.M."/>
            <person name="Andrzejewski T.M."/>
            <person name="Davidsen T.M."/>
            <person name="Wayne K.J."/>
            <person name="Tettelin H."/>
            <person name="Glass J.I."/>
            <person name="Rusch D."/>
            <person name="Podicherti R."/>
            <person name="Tsui H.-C.T."/>
            <person name="Winkler M.E."/>
        </authorList>
    </citation>
    <scope>NUCLEOTIDE SEQUENCE</scope>
</reference>
<dbReference type="SUPFAM" id="SSF49452">
    <property type="entry name" value="Starch-binding domain-like"/>
    <property type="match status" value="1"/>
</dbReference>
<dbReference type="PANTHER" id="PTHR30069:SF53">
    <property type="entry name" value="COLICIN I RECEPTOR-RELATED"/>
    <property type="match status" value="1"/>
</dbReference>
<feature type="non-terminal residue" evidence="8">
    <location>
        <position position="1"/>
    </location>
</feature>
<dbReference type="Pfam" id="PF13620">
    <property type="entry name" value="CarboxypepD_reg"/>
    <property type="match status" value="1"/>
</dbReference>
<evidence type="ECO:0000256" key="1">
    <source>
        <dbReference type="ARBA" id="ARBA00004571"/>
    </source>
</evidence>
<keyword evidence="2" id="KW-0813">Transport</keyword>
<evidence type="ECO:0000256" key="5">
    <source>
        <dbReference type="ARBA" id="ARBA00023136"/>
    </source>
</evidence>
<protein>
    <recommendedName>
        <fullName evidence="7">TonB-dependent transporter Oar-like beta-barrel domain-containing protein</fullName>
    </recommendedName>
</protein>
<evidence type="ECO:0000256" key="3">
    <source>
        <dbReference type="ARBA" id="ARBA00022692"/>
    </source>
</evidence>
<evidence type="ECO:0000256" key="2">
    <source>
        <dbReference type="ARBA" id="ARBA00022448"/>
    </source>
</evidence>
<feature type="non-terminal residue" evidence="8">
    <location>
        <position position="787"/>
    </location>
</feature>
<evidence type="ECO:0000256" key="6">
    <source>
        <dbReference type="ARBA" id="ARBA00023237"/>
    </source>
</evidence>
<dbReference type="PANTHER" id="PTHR30069">
    <property type="entry name" value="TONB-DEPENDENT OUTER MEMBRANE RECEPTOR"/>
    <property type="match status" value="1"/>
</dbReference>
<dbReference type="Gene3D" id="2.40.170.20">
    <property type="entry name" value="TonB-dependent receptor, beta-barrel domain"/>
    <property type="match status" value="1"/>
</dbReference>
<dbReference type="InterPro" id="IPR039426">
    <property type="entry name" value="TonB-dep_rcpt-like"/>
</dbReference>
<dbReference type="EMBL" id="UINC01002572">
    <property type="protein sequence ID" value="SUZ98098.1"/>
    <property type="molecule type" value="Genomic_DNA"/>
</dbReference>
<dbReference type="Pfam" id="PF25183">
    <property type="entry name" value="OMP_b-brl_4"/>
    <property type="match status" value="1"/>
</dbReference>
<gene>
    <name evidence="8" type="ORF">METZ01_LOCUS50952</name>
</gene>
<feature type="domain" description="TonB-dependent transporter Oar-like beta-barrel" evidence="7">
    <location>
        <begin position="353"/>
        <end position="732"/>
    </location>
</feature>
<dbReference type="GO" id="GO:0015344">
    <property type="term" value="F:siderophore uptake transmembrane transporter activity"/>
    <property type="evidence" value="ECO:0007669"/>
    <property type="project" value="TreeGrafter"/>
</dbReference>
<dbReference type="GO" id="GO:0030246">
    <property type="term" value="F:carbohydrate binding"/>
    <property type="evidence" value="ECO:0007669"/>
    <property type="project" value="InterPro"/>
</dbReference>
<sequence length="787" mass="85567">MTNLLMRMFDQTELINDKQEGIMRRMIFCVLLVGFVTLLVAPAAYAQRSEGRIIGTALDPDGIPLPGVTVTLTSPGMMGERVAFTGAEGGFRFPAIPPATYQLTTALQGFRTVVRDEIEVPVGVTLTLTVTMEVAAVEETITVVGESPLIDIKSSDVGASFNADNLKNVPTATDMWAILAMTPGVRMEAYDVGGSHKSQQLSYESFGVSGQNRIMTEGMDSTEGGGGTGFYFDYYSKDDVRVVGATGDVEMTTGGAYVIQNIKTGSNEYHGTIQQSYENRSFIRENVDAATEARGFTGNPNRLFWESHGDVGGAVVEDRLWFYGSFNAFKIDKIISGVDPSLATDIGKIFVITGKLSWRPTDMDQLTGFGYWQLKEKPNRGLSNTCGPDCILAQNSWSRMWNGTWERTWSDNLFTDVTAGVMGFSWPMVAAVDPKTNPPRIDDNTGVRTGAGYGPFIFNRYKPQTRGSAYYFTDAVGGTHDFKLGYDFMIDSAQFGRTFASGGTRYVDDAGTPIELVINNFPQFADNRNLHTDLFAQDTWTLGSRVTVNAGVRFQRQKLYYVDGNSNSPIRNVTHPDYGQIGWPVGTIEGQDVHSFDSLAPRLGVNIDVMGDGRIAVKASAGRYHFNVNDDFGGVNPGGARSQVYEFNDLDGNGLWDCDPLHVDITGGCATVELGTRLSGQPGTLLGTGTTLDPNINLGYTDEINLSVELQVVEDSALRIGFVRKSVRDSFGGVNSAREGNLTENFTVVDHGLDGVEGTADDGVLNLRTIPESAYGLTSSVLTNYPR</sequence>
<dbReference type="GO" id="GO:0044718">
    <property type="term" value="P:siderophore transmembrane transport"/>
    <property type="evidence" value="ECO:0007669"/>
    <property type="project" value="TreeGrafter"/>
</dbReference>
<proteinExistence type="predicted"/>
<evidence type="ECO:0000313" key="8">
    <source>
        <dbReference type="EMBL" id="SUZ98098.1"/>
    </source>
</evidence>
<dbReference type="InterPro" id="IPR013784">
    <property type="entry name" value="Carb-bd-like_fold"/>
</dbReference>
<accession>A0A381S437</accession>
<evidence type="ECO:0000256" key="4">
    <source>
        <dbReference type="ARBA" id="ARBA00022729"/>
    </source>
</evidence>
<dbReference type="AlphaFoldDB" id="A0A381S437"/>
<dbReference type="InterPro" id="IPR036942">
    <property type="entry name" value="Beta-barrel_TonB_sf"/>
</dbReference>
<dbReference type="InterPro" id="IPR057601">
    <property type="entry name" value="Oar-like_b-barrel"/>
</dbReference>
<keyword evidence="5" id="KW-0472">Membrane</keyword>
<evidence type="ECO:0000259" key="7">
    <source>
        <dbReference type="Pfam" id="PF25183"/>
    </source>
</evidence>
<name>A0A381S437_9ZZZZ</name>
<keyword evidence="6" id="KW-0998">Cell outer membrane</keyword>
<dbReference type="Gene3D" id="2.60.40.1120">
    <property type="entry name" value="Carboxypeptidase-like, regulatory domain"/>
    <property type="match status" value="1"/>
</dbReference>
<comment type="subcellular location">
    <subcellularLocation>
        <location evidence="1">Cell outer membrane</location>
        <topology evidence="1">Multi-pass membrane protein</topology>
    </subcellularLocation>
</comment>
<dbReference type="SUPFAM" id="SSF56935">
    <property type="entry name" value="Porins"/>
    <property type="match status" value="1"/>
</dbReference>